<feature type="chain" id="PRO_5043238504" description="Secreted protein" evidence="1">
    <location>
        <begin position="22"/>
        <end position="182"/>
    </location>
</feature>
<dbReference type="Proteomes" id="UP000515838">
    <property type="component" value="Chromosome"/>
</dbReference>
<gene>
    <name evidence="2" type="ORF">H4W19_17245</name>
    <name evidence="3" type="ORF">IAE60_07765</name>
</gene>
<proteinExistence type="predicted"/>
<evidence type="ECO:0000313" key="5">
    <source>
        <dbReference type="Proteomes" id="UP000515838"/>
    </source>
</evidence>
<protein>
    <recommendedName>
        <fullName evidence="6">Secreted protein</fullName>
    </recommendedName>
</protein>
<evidence type="ECO:0000313" key="3">
    <source>
        <dbReference type="EMBL" id="QNN79289.1"/>
    </source>
</evidence>
<dbReference type="EMBL" id="CP060731">
    <property type="protein sequence ID" value="QNN79289.1"/>
    <property type="molecule type" value="Genomic_DNA"/>
</dbReference>
<evidence type="ECO:0000313" key="2">
    <source>
        <dbReference type="EMBL" id="QND80034.1"/>
    </source>
</evidence>
<feature type="signal peptide" evidence="1">
    <location>
        <begin position="1"/>
        <end position="21"/>
    </location>
</feature>
<dbReference type="GeneID" id="81470860"/>
<sequence>MKMSRLFLSLVLLTAPLAAFAQDASNDARFADLRASMTAEEFKAAGLDKLSDAELSALSAWLTRKVGAETARAVEQVRQETQTAVAQAQADTRKQVEQENRGFFDFGSDEPIKSTLAGEFRGFAKGNRYTLANGQVWEQIEAASLSGVRKTNPAVTIKPGLFNNWFFRIDGYNTPAKVRRIK</sequence>
<reference evidence="2 4" key="2">
    <citation type="submission" date="2020-08" db="EMBL/GenBank/DDBJ databases">
        <title>Streptomycin resistant and MDR strain, P. mexicana.</title>
        <authorList>
            <person name="Ganesh-kumar S."/>
            <person name="Zhe T."/>
            <person name="Yu Z."/>
            <person name="Min Y."/>
        </authorList>
    </citation>
    <scope>NUCLEOTIDE SEQUENCE [LARGE SCALE GENOMIC DNA]</scope>
    <source>
        <strain evidence="2 4">GTZY</strain>
    </source>
</reference>
<dbReference type="Proteomes" id="UP000515506">
    <property type="component" value="Chromosome"/>
</dbReference>
<dbReference type="RefSeq" id="WP_185895328.1">
    <property type="nucleotide sequence ID" value="NZ_CP060028.1"/>
</dbReference>
<accession>A0A7G9TGR4</accession>
<evidence type="ECO:0000256" key="1">
    <source>
        <dbReference type="SAM" id="SignalP"/>
    </source>
</evidence>
<keyword evidence="4" id="KW-1185">Reference proteome</keyword>
<keyword evidence="1" id="KW-0732">Signal</keyword>
<organism evidence="3 5">
    <name type="scientific">Pseudoxanthomonas mexicana</name>
    <dbReference type="NCBI Taxonomy" id="128785"/>
    <lineage>
        <taxon>Bacteria</taxon>
        <taxon>Pseudomonadati</taxon>
        <taxon>Pseudomonadota</taxon>
        <taxon>Gammaproteobacteria</taxon>
        <taxon>Lysobacterales</taxon>
        <taxon>Lysobacteraceae</taxon>
        <taxon>Pseudoxanthomonas</taxon>
    </lineage>
</organism>
<dbReference type="AlphaFoldDB" id="A0A7G9TGR4"/>
<dbReference type="EMBL" id="CP060028">
    <property type="protein sequence ID" value="QND80034.1"/>
    <property type="molecule type" value="Genomic_DNA"/>
</dbReference>
<evidence type="ECO:0008006" key="6">
    <source>
        <dbReference type="Google" id="ProtNLM"/>
    </source>
</evidence>
<reference evidence="3 5" key="1">
    <citation type="submission" date="2020-08" db="EMBL/GenBank/DDBJ databases">
        <title>Streptomycin Non-resistant strain, P. mexicana.</title>
        <authorList>
            <person name="Ganesh-Kumar S."/>
            <person name="Zhe T."/>
            <person name="Yu Z."/>
            <person name="Min Y."/>
        </authorList>
    </citation>
    <scope>NUCLEOTIDE SEQUENCE [LARGE SCALE GENOMIC DNA]</scope>
    <source>
        <strain evidence="3 5">GTZY2</strain>
    </source>
</reference>
<name>A0A7G9TGR4_PSEMX</name>
<evidence type="ECO:0000313" key="4">
    <source>
        <dbReference type="Proteomes" id="UP000515506"/>
    </source>
</evidence>